<accession>A0A066ZRM3</accession>
<dbReference type="InterPro" id="IPR035923">
    <property type="entry name" value="TT1751-like_sf"/>
</dbReference>
<dbReference type="Gene3D" id="3.30.310.70">
    <property type="entry name" value="TT1751-like domain"/>
    <property type="match status" value="1"/>
</dbReference>
<name>A0A066ZRM3_HYDMR</name>
<dbReference type="Pfam" id="PF03625">
    <property type="entry name" value="DUF302"/>
    <property type="match status" value="1"/>
</dbReference>
<feature type="domain" description="DUF302" evidence="1">
    <location>
        <begin position="93"/>
        <end position="149"/>
    </location>
</feature>
<gene>
    <name evidence="2" type="ORF">EI16_09360</name>
</gene>
<dbReference type="PROSITE" id="PS51257">
    <property type="entry name" value="PROKAR_LIPOPROTEIN"/>
    <property type="match status" value="1"/>
</dbReference>
<reference evidence="2 3" key="1">
    <citation type="submission" date="2014-04" db="EMBL/GenBank/DDBJ databases">
        <title>Draft genome sequence of Hydrogenovibrio marinus MH-110, a model organism for aerobic H2 metabolism.</title>
        <authorList>
            <person name="Cha H.J."/>
            <person name="Jo B.H."/>
            <person name="Hwang B.H."/>
        </authorList>
    </citation>
    <scope>NUCLEOTIDE SEQUENCE [LARGE SCALE GENOMIC DNA]</scope>
    <source>
        <strain evidence="2 3">MH-110</strain>
    </source>
</reference>
<dbReference type="InterPro" id="IPR005180">
    <property type="entry name" value="DUF302"/>
</dbReference>
<dbReference type="PANTHER" id="PTHR38342:SF1">
    <property type="entry name" value="SLR5037 PROTEIN"/>
    <property type="match status" value="1"/>
</dbReference>
<evidence type="ECO:0000313" key="3">
    <source>
        <dbReference type="Proteomes" id="UP000027341"/>
    </source>
</evidence>
<sequence>MKLVNLFKVALVAAAISTLSGCGTINAINNLAPGAGETFMQIWDKWVKNDGDIASATMWEVKVDDGVELQDVIDAINNVGINNNIKNVGELPLSKELNARGIKSDTVYVMSFCNPETARKMLDFSPAMGGFLPCRVTIVGEKDGLHLYSMNMDMAIKMGKKMPPELREATMKVRNTIWEMLQKGKTGSF</sequence>
<evidence type="ECO:0000313" key="2">
    <source>
        <dbReference type="EMBL" id="KDN96463.1"/>
    </source>
</evidence>
<dbReference type="Proteomes" id="UP000027341">
    <property type="component" value="Unassembled WGS sequence"/>
</dbReference>
<proteinExistence type="predicted"/>
<evidence type="ECO:0000259" key="1">
    <source>
        <dbReference type="Pfam" id="PF03625"/>
    </source>
</evidence>
<dbReference type="STRING" id="28885.EI16_09360"/>
<keyword evidence="3" id="KW-1185">Reference proteome</keyword>
<organism evidence="2 3">
    <name type="scientific">Hydrogenovibrio marinus</name>
    <dbReference type="NCBI Taxonomy" id="28885"/>
    <lineage>
        <taxon>Bacteria</taxon>
        <taxon>Pseudomonadati</taxon>
        <taxon>Pseudomonadota</taxon>
        <taxon>Gammaproteobacteria</taxon>
        <taxon>Thiotrichales</taxon>
        <taxon>Piscirickettsiaceae</taxon>
        <taxon>Hydrogenovibrio</taxon>
    </lineage>
</organism>
<comment type="caution">
    <text evidence="2">The sequence shown here is derived from an EMBL/GenBank/DDBJ whole genome shotgun (WGS) entry which is preliminary data.</text>
</comment>
<dbReference type="CDD" id="cd14797">
    <property type="entry name" value="DUF302"/>
    <property type="match status" value="1"/>
</dbReference>
<dbReference type="AlphaFoldDB" id="A0A066ZRM3"/>
<dbReference type="EMBL" id="JMIU01000001">
    <property type="protein sequence ID" value="KDN96463.1"/>
    <property type="molecule type" value="Genomic_DNA"/>
</dbReference>
<dbReference type="SUPFAM" id="SSF103247">
    <property type="entry name" value="TT1751-like"/>
    <property type="match status" value="1"/>
</dbReference>
<dbReference type="RefSeq" id="WP_029912674.1">
    <property type="nucleotide sequence ID" value="NZ_AP020335.1"/>
</dbReference>
<dbReference type="PANTHER" id="PTHR38342">
    <property type="entry name" value="SLR5037 PROTEIN"/>
    <property type="match status" value="1"/>
</dbReference>
<protein>
    <recommendedName>
        <fullName evidence="1">DUF302 domain-containing protein</fullName>
    </recommendedName>
</protein>